<protein>
    <recommendedName>
        <fullName evidence="3">VWFD domain-containing protein</fullName>
    </recommendedName>
</protein>
<keyword evidence="5" id="KW-1185">Reference proteome</keyword>
<accession>A0A8B6FLK0</accession>
<keyword evidence="2" id="KW-1015">Disulfide bond</keyword>
<feature type="non-terminal residue" evidence="4">
    <location>
        <position position="566"/>
    </location>
</feature>
<evidence type="ECO:0000259" key="3">
    <source>
        <dbReference type="PROSITE" id="PS51233"/>
    </source>
</evidence>
<proteinExistence type="predicted"/>
<evidence type="ECO:0000256" key="2">
    <source>
        <dbReference type="ARBA" id="ARBA00023157"/>
    </source>
</evidence>
<dbReference type="OrthoDB" id="10001041at2759"/>
<dbReference type="Proteomes" id="UP000596742">
    <property type="component" value="Unassembled WGS sequence"/>
</dbReference>
<dbReference type="GO" id="GO:0009986">
    <property type="term" value="C:cell surface"/>
    <property type="evidence" value="ECO:0007669"/>
    <property type="project" value="TreeGrafter"/>
</dbReference>
<dbReference type="Pfam" id="PF00094">
    <property type="entry name" value="VWD"/>
    <property type="match status" value="1"/>
</dbReference>
<dbReference type="PANTHER" id="PTHR14949">
    <property type="entry name" value="EGF-LIKE-DOMAIN, MULTIPLE 7, 8"/>
    <property type="match status" value="1"/>
</dbReference>
<dbReference type="AlphaFoldDB" id="A0A8B6FLK0"/>
<evidence type="ECO:0000313" key="4">
    <source>
        <dbReference type="EMBL" id="VDI50689.1"/>
    </source>
</evidence>
<dbReference type="GO" id="GO:0005576">
    <property type="term" value="C:extracellular region"/>
    <property type="evidence" value="ECO:0007669"/>
    <property type="project" value="TreeGrafter"/>
</dbReference>
<gene>
    <name evidence="4" type="ORF">MGAL_10B009886</name>
</gene>
<dbReference type="InterPro" id="IPR057774">
    <property type="entry name" value="D8C_UMOD/GP2/OIT3-like"/>
</dbReference>
<sequence length="566" mass="64003">MTDQSTDDIISDDSLNNDWYRVISENGDEMPTYPPGVYHCGTVNPIWLNGSLPTMEDDNVTREACLQTINNTCNEKIAIQILNCVNRFYVYRLPNTTTNSGYCFGSGPVRCPGGLSSESGYYPGCSASFPNATVSPLVKGVLIEGTVYNIPNYDPTPSLASAFKCDFEETHEKSYVYDIHWYINGNSVKEIKNVPYDDINGVLKDSDWKDHYHMNMDVTCDVRIRSSFGSVPSPFYKSQVYKAGLYPEKYDYTVVEGDQTSIQFTSTVPVGCIGSHPDILSNCYQNFYIYQPNYNNDEPNNCHNNIVERDIVFQTDFCGIRIGNLDWKEKKHLQVYGFSDGLYNHQARSTVIKLLTTSLSEVNLIWNNLTIPDIKVTVIDKDSALTGRLCQSYNDPHITTFDGRPYHYMDVGEYVLYRNDRGPYWVHVLLTNCGYGWPGSSCHCGIAIRSRQSLFVIRTCKKISRTDKYMLKQPLTEIRTCVDSDLSVETSGNSYTVTLPIGTEIKFSVAGYSSLITRVSVKPSIYDVRDARGLCGVPSVTKDPSDDFYHREKGPIEKDQEFARSW</sequence>
<dbReference type="InterPro" id="IPR050969">
    <property type="entry name" value="Dev_Signal_Modulators"/>
</dbReference>
<dbReference type="PANTHER" id="PTHR14949:SF54">
    <property type="entry name" value="VWFD DOMAIN-CONTAINING PROTEIN"/>
    <property type="match status" value="1"/>
</dbReference>
<comment type="caution">
    <text evidence="4">The sequence shown here is derived from an EMBL/GenBank/DDBJ whole genome shotgun (WGS) entry which is preliminary data.</text>
</comment>
<dbReference type="Pfam" id="PF23283">
    <property type="entry name" value="D8C_UMOD"/>
    <property type="match status" value="1"/>
</dbReference>
<dbReference type="PROSITE" id="PS51233">
    <property type="entry name" value="VWFD"/>
    <property type="match status" value="1"/>
</dbReference>
<keyword evidence="1" id="KW-0732">Signal</keyword>
<feature type="domain" description="VWFD" evidence="3">
    <location>
        <begin position="388"/>
        <end position="566"/>
    </location>
</feature>
<evidence type="ECO:0000256" key="1">
    <source>
        <dbReference type="ARBA" id="ARBA00022729"/>
    </source>
</evidence>
<name>A0A8B6FLK0_MYTGA</name>
<dbReference type="EMBL" id="UYJE01006981">
    <property type="protein sequence ID" value="VDI50689.1"/>
    <property type="molecule type" value="Genomic_DNA"/>
</dbReference>
<reference evidence="4" key="1">
    <citation type="submission" date="2018-11" db="EMBL/GenBank/DDBJ databases">
        <authorList>
            <person name="Alioto T."/>
            <person name="Alioto T."/>
        </authorList>
    </citation>
    <scope>NUCLEOTIDE SEQUENCE</scope>
</reference>
<evidence type="ECO:0000313" key="5">
    <source>
        <dbReference type="Proteomes" id="UP000596742"/>
    </source>
</evidence>
<dbReference type="GO" id="GO:0005102">
    <property type="term" value="F:signaling receptor binding"/>
    <property type="evidence" value="ECO:0007669"/>
    <property type="project" value="TreeGrafter"/>
</dbReference>
<organism evidence="4 5">
    <name type="scientific">Mytilus galloprovincialis</name>
    <name type="common">Mediterranean mussel</name>
    <dbReference type="NCBI Taxonomy" id="29158"/>
    <lineage>
        <taxon>Eukaryota</taxon>
        <taxon>Metazoa</taxon>
        <taxon>Spiralia</taxon>
        <taxon>Lophotrochozoa</taxon>
        <taxon>Mollusca</taxon>
        <taxon>Bivalvia</taxon>
        <taxon>Autobranchia</taxon>
        <taxon>Pteriomorphia</taxon>
        <taxon>Mytilida</taxon>
        <taxon>Mytiloidea</taxon>
        <taxon>Mytilidae</taxon>
        <taxon>Mytilinae</taxon>
        <taxon>Mytilus</taxon>
    </lineage>
</organism>
<dbReference type="InterPro" id="IPR001846">
    <property type="entry name" value="VWF_type-D"/>
</dbReference>